<dbReference type="RefSeq" id="WP_091142800.1">
    <property type="nucleotide sequence ID" value="NZ_FNAI01000001.1"/>
</dbReference>
<dbReference type="SUPFAM" id="SSF53756">
    <property type="entry name" value="UDP-Glycosyltransferase/glycogen phosphorylase"/>
    <property type="match status" value="1"/>
</dbReference>
<keyword evidence="3" id="KW-1185">Reference proteome</keyword>
<dbReference type="STRING" id="1391627.SAMN05216464_101218"/>
<dbReference type="PANTHER" id="PTHR45871">
    <property type="entry name" value="N-ACETYLGLUCOSAMINYL-PHOSPHATIDYLINOSITOL BIOSYNTHETIC PROTEIN"/>
    <property type="match status" value="1"/>
</dbReference>
<dbReference type="AlphaFoldDB" id="A0A1G6T8F1"/>
<accession>A0A1G6T8F1</accession>
<reference evidence="2 3" key="1">
    <citation type="submission" date="2016-10" db="EMBL/GenBank/DDBJ databases">
        <authorList>
            <person name="de Groot N.N."/>
        </authorList>
    </citation>
    <scope>NUCLEOTIDE SEQUENCE [LARGE SCALE GENOMIC DNA]</scope>
    <source>
        <strain evidence="2 3">47C3B</strain>
    </source>
</reference>
<dbReference type="EMBL" id="FNAI01000001">
    <property type="protein sequence ID" value="SDD25400.1"/>
    <property type="molecule type" value="Genomic_DNA"/>
</dbReference>
<feature type="domain" description="Glycosyl transferase family 1" evidence="1">
    <location>
        <begin position="180"/>
        <end position="330"/>
    </location>
</feature>
<dbReference type="Gene3D" id="3.40.50.2000">
    <property type="entry name" value="Glycogen Phosphorylase B"/>
    <property type="match status" value="2"/>
</dbReference>
<organism evidence="2 3">
    <name type="scientific">Mucilaginibacter pineti</name>
    <dbReference type="NCBI Taxonomy" id="1391627"/>
    <lineage>
        <taxon>Bacteria</taxon>
        <taxon>Pseudomonadati</taxon>
        <taxon>Bacteroidota</taxon>
        <taxon>Sphingobacteriia</taxon>
        <taxon>Sphingobacteriales</taxon>
        <taxon>Sphingobacteriaceae</taxon>
        <taxon>Mucilaginibacter</taxon>
    </lineage>
</organism>
<evidence type="ECO:0000313" key="3">
    <source>
        <dbReference type="Proteomes" id="UP000199072"/>
    </source>
</evidence>
<dbReference type="InterPro" id="IPR001296">
    <property type="entry name" value="Glyco_trans_1"/>
</dbReference>
<gene>
    <name evidence="2" type="ORF">SAMN05216464_101218</name>
</gene>
<dbReference type="OrthoDB" id="1116389at2"/>
<evidence type="ECO:0000259" key="1">
    <source>
        <dbReference type="Pfam" id="PF00534"/>
    </source>
</evidence>
<keyword evidence="2" id="KW-0808">Transferase</keyword>
<sequence length="358" mass="40660">MNKQKALVILSPGFPADVNDTNCLPLQQSFVKTLKQSNPQLNIIVISFQYPFKASRYIWYGAQVIALAGKGRGRLFRLFTWQRAFSELKKINDKYEVTGLLSFWMGECAYVGSRFAKKNNLQHYTWLLGQDAKAGNHYVNSIKPQPGNVIALSDFLAKEFRLNYRINPQHIIPVGIDTDLFDTNRVERDIDIMGAGSLIALKQYDVFIKVIKSLTTEFPDIKTIICGKGPEMEKLKKLIIKLGLEKNIELKGELSHKEVLRLMQRSRIFLHTSIYEGNAAVLSEALYAGAHVVSLVKPMEARLAQHHIPDNAEHLPDLLLNLLNDRTLNHDPLLVDTMESIAARVLDLFVHERFADIH</sequence>
<dbReference type="Pfam" id="PF00534">
    <property type="entry name" value="Glycos_transf_1"/>
    <property type="match status" value="1"/>
</dbReference>
<proteinExistence type="predicted"/>
<dbReference type="Proteomes" id="UP000199072">
    <property type="component" value="Unassembled WGS sequence"/>
</dbReference>
<name>A0A1G6T8F1_9SPHI</name>
<evidence type="ECO:0000313" key="2">
    <source>
        <dbReference type="EMBL" id="SDD25400.1"/>
    </source>
</evidence>
<protein>
    <submittedName>
        <fullName evidence="2">Glycosyl transferases group 1</fullName>
    </submittedName>
</protein>
<dbReference type="PANTHER" id="PTHR45871:SF1">
    <property type="entry name" value="PHOSPHATIDYLINOSITOL N-ACETYLGLUCOSAMINYLTRANSFERASE SUBUNIT A"/>
    <property type="match status" value="1"/>
</dbReference>
<dbReference type="GO" id="GO:0016757">
    <property type="term" value="F:glycosyltransferase activity"/>
    <property type="evidence" value="ECO:0007669"/>
    <property type="project" value="InterPro"/>
</dbReference>